<sequence>MKSRMMESRGFSLLEIIIALAIVGIVLVSLTGYARKMIDEHVRQVDAEAVAQEVYGVLQFVNADTIEIFRSNNPGANVTNRNIQKVTNPLYQQPKMAVYPDSGAAPATNNKVEGLQNNPVWITHHGNLISLDATKRTVSPYIARNFSKSLTSPISNKIEMLDGNQSDGSPRIRYSHSLKWSQAIWGQNSVRNYFTDSGCPGNTGDVYFKQQYLSCNENPTLRNSEIAVSRVDLTNDKGSFHRFVTSPNYSTAINRVDIYVSFIPADGNPARMEQFITPLLTAFRTKKIDPNADNVYLVMQDRSNSWTLLNKNNGRPAAINTAVSDLALFTDLPQLSGMLQKNHTYGIRFSFDGSGDYLRTDGLNAATKICWNTTKNEAGPCLTSPSQDAMVLKRRDNQQEFASLQASSVVLKGRNLRGTGDEYYTAPQIQYAAFGNVGQLNPYYRGKDPNNNWKLYAPGGVETTAYTAVQISEPANGGITVPFQTCPHVVNGNGVNVAMYPRISVAVSSVISGLRKGNNGVIAATPGAVFNKQDSNITEMLKHPDVSINRLGGVIFQIRPANNMWKIGGVVGTEDIARDGHAWQYYNPPWLSVMITTWCSSVPQP</sequence>
<organism evidence="5">
    <name type="scientific">Salmonella enterica I</name>
    <dbReference type="NCBI Taxonomy" id="59201"/>
    <lineage>
        <taxon>Bacteria</taxon>
        <taxon>Pseudomonadati</taxon>
        <taxon>Pseudomonadota</taxon>
        <taxon>Gammaproteobacteria</taxon>
        <taxon>Enterobacterales</taxon>
        <taxon>Enterobacteriaceae</taxon>
        <taxon>Salmonella</taxon>
    </lineage>
</organism>
<reference evidence="5" key="1">
    <citation type="submission" date="2019-09" db="EMBL/GenBank/DDBJ databases">
        <authorList>
            <consortium name="GenomeTrakr network: Whole genome sequencing for foodborne pathogen traceback"/>
        </authorList>
    </citation>
    <scope>NUCLEOTIDE SEQUENCE</scope>
    <source>
        <strain evidence="5">AUSMDU00020873</strain>
    </source>
</reference>
<name>A0A612HB48_SALET</name>
<keyword evidence="2" id="KW-0812">Transmembrane</keyword>
<dbReference type="PROSITE" id="PS00409">
    <property type="entry name" value="PROKAR_NTER_METHYL"/>
    <property type="match status" value="1"/>
</dbReference>
<dbReference type="GO" id="GO:0016020">
    <property type="term" value="C:membrane"/>
    <property type="evidence" value="ECO:0007669"/>
    <property type="project" value="UniProtKB-SubCell"/>
</dbReference>
<dbReference type="Pfam" id="PF07963">
    <property type="entry name" value="N_methyl"/>
    <property type="match status" value="1"/>
</dbReference>
<evidence type="ECO:0000259" key="4">
    <source>
        <dbReference type="Pfam" id="PF22229"/>
    </source>
</evidence>
<dbReference type="InterPro" id="IPR053972">
    <property type="entry name" value="CofB_C"/>
</dbReference>
<accession>A0A612HB48</accession>
<feature type="domain" description="CofB C-terminal" evidence="4">
    <location>
        <begin position="475"/>
        <end position="600"/>
    </location>
</feature>
<dbReference type="NCBIfam" id="TIGR02532">
    <property type="entry name" value="IV_pilin_GFxxxE"/>
    <property type="match status" value="1"/>
</dbReference>
<dbReference type="Pfam" id="PF22229">
    <property type="entry name" value="CofB_C"/>
    <property type="match status" value="1"/>
</dbReference>
<dbReference type="Pfam" id="PF21444">
    <property type="entry name" value="CofB_pilin_dom"/>
    <property type="match status" value="1"/>
</dbReference>
<dbReference type="AlphaFoldDB" id="A0A612HB48"/>
<comment type="subcellular location">
    <subcellularLocation>
        <location evidence="1">Membrane</location>
        <topology evidence="1">Single-pass membrane protein</topology>
    </subcellularLocation>
</comment>
<protein>
    <submittedName>
        <fullName evidence="5">Type II secretion system protein</fullName>
    </submittedName>
</protein>
<dbReference type="InterPro" id="IPR048688">
    <property type="entry name" value="CofB-like_pilin_dom"/>
</dbReference>
<evidence type="ECO:0000259" key="3">
    <source>
        <dbReference type="Pfam" id="PF21444"/>
    </source>
</evidence>
<dbReference type="InterPro" id="IPR012902">
    <property type="entry name" value="N_methyl_site"/>
</dbReference>
<feature type="domain" description="CofB-like pilin" evidence="3">
    <location>
        <begin position="180"/>
        <end position="352"/>
    </location>
</feature>
<keyword evidence="2" id="KW-1133">Transmembrane helix</keyword>
<gene>
    <name evidence="5" type="ORF">F3Q63_19165</name>
</gene>
<comment type="caution">
    <text evidence="5">The sequence shown here is derived from an EMBL/GenBank/DDBJ whole genome shotgun (WGS) entry which is preliminary data.</text>
</comment>
<evidence type="ECO:0000256" key="2">
    <source>
        <dbReference type="SAM" id="Phobius"/>
    </source>
</evidence>
<proteinExistence type="predicted"/>
<evidence type="ECO:0000313" key="5">
    <source>
        <dbReference type="EMBL" id="ECW0109285.1"/>
    </source>
</evidence>
<keyword evidence="2" id="KW-0472">Membrane</keyword>
<dbReference type="EMBL" id="AAKVAS010000027">
    <property type="protein sequence ID" value="ECW0109285.1"/>
    <property type="molecule type" value="Genomic_DNA"/>
</dbReference>
<evidence type="ECO:0000256" key="1">
    <source>
        <dbReference type="ARBA" id="ARBA00004167"/>
    </source>
</evidence>
<feature type="transmembrane region" description="Helical" evidence="2">
    <location>
        <begin position="12"/>
        <end position="34"/>
    </location>
</feature>